<dbReference type="InterPro" id="IPR012462">
    <property type="entry name" value="UFSP1/2_DUB_cat"/>
</dbReference>
<organism evidence="3 4">
    <name type="scientific">Viridothelium virens</name>
    <name type="common">Speckled blister lichen</name>
    <name type="synonym">Trypethelium virens</name>
    <dbReference type="NCBI Taxonomy" id="1048519"/>
    <lineage>
        <taxon>Eukaryota</taxon>
        <taxon>Fungi</taxon>
        <taxon>Dikarya</taxon>
        <taxon>Ascomycota</taxon>
        <taxon>Pezizomycotina</taxon>
        <taxon>Dothideomycetes</taxon>
        <taxon>Dothideomycetes incertae sedis</taxon>
        <taxon>Trypetheliales</taxon>
        <taxon>Trypetheliaceae</taxon>
        <taxon>Viridothelium</taxon>
    </lineage>
</organism>
<dbReference type="Gene3D" id="3.90.70.130">
    <property type="match status" value="1"/>
</dbReference>
<dbReference type="EMBL" id="ML991809">
    <property type="protein sequence ID" value="KAF2233141.1"/>
    <property type="molecule type" value="Genomic_DNA"/>
</dbReference>
<dbReference type="GO" id="GO:0016787">
    <property type="term" value="F:hydrolase activity"/>
    <property type="evidence" value="ECO:0007669"/>
    <property type="project" value="UniProtKB-KW"/>
</dbReference>
<dbReference type="AlphaFoldDB" id="A0A6A6H5L4"/>
<dbReference type="OrthoDB" id="288987at2759"/>
<dbReference type="Pfam" id="PF07910">
    <property type="entry name" value="Peptidase_C78"/>
    <property type="match status" value="1"/>
</dbReference>
<proteinExistence type="predicted"/>
<dbReference type="Proteomes" id="UP000800092">
    <property type="component" value="Unassembled WGS sequence"/>
</dbReference>
<keyword evidence="1" id="KW-0378">Hydrolase</keyword>
<keyword evidence="4" id="KW-1185">Reference proteome</keyword>
<evidence type="ECO:0000313" key="3">
    <source>
        <dbReference type="EMBL" id="KAF2233141.1"/>
    </source>
</evidence>
<sequence length="244" mass="27471">MWRRSLESSGHEVSGVINALAELCDRDDSVESGFLCHPSTIHIAKKPGQGQLCGYRNIQMLISYLLIECAWDKGINADGRIDTGGIKGTRKYIGTPEAQALFRSIEIPCRANLHRETDDGLAAYESLLASVEQYFRSATKTSTTLSTLSKVEQTELPPVFLQRLGHSLTIVGFERRTDGTSNLLVFDPMFDIRYFMKHYLKSGIESRRLRFVGPKLMLDPFRQGSRVLRRFKAFETISLTTIAC</sequence>
<evidence type="ECO:0000313" key="4">
    <source>
        <dbReference type="Proteomes" id="UP000800092"/>
    </source>
</evidence>
<gene>
    <name evidence="3" type="ORF">EV356DRAFT_216114</name>
</gene>
<name>A0A6A6H5L4_VIRVR</name>
<feature type="domain" description="UFSP1/2/DUB catalytic" evidence="2">
    <location>
        <begin position="66"/>
        <end position="234"/>
    </location>
</feature>
<evidence type="ECO:0000259" key="2">
    <source>
        <dbReference type="Pfam" id="PF07910"/>
    </source>
</evidence>
<protein>
    <submittedName>
        <fullName evidence="3">DUF1671-domain-containing protein</fullName>
    </submittedName>
</protein>
<reference evidence="3" key="1">
    <citation type="journal article" date="2020" name="Stud. Mycol.">
        <title>101 Dothideomycetes genomes: a test case for predicting lifestyles and emergence of pathogens.</title>
        <authorList>
            <person name="Haridas S."/>
            <person name="Albert R."/>
            <person name="Binder M."/>
            <person name="Bloem J."/>
            <person name="Labutti K."/>
            <person name="Salamov A."/>
            <person name="Andreopoulos B."/>
            <person name="Baker S."/>
            <person name="Barry K."/>
            <person name="Bills G."/>
            <person name="Bluhm B."/>
            <person name="Cannon C."/>
            <person name="Castanera R."/>
            <person name="Culley D."/>
            <person name="Daum C."/>
            <person name="Ezra D."/>
            <person name="Gonzalez J."/>
            <person name="Henrissat B."/>
            <person name="Kuo A."/>
            <person name="Liang C."/>
            <person name="Lipzen A."/>
            <person name="Lutzoni F."/>
            <person name="Magnuson J."/>
            <person name="Mondo S."/>
            <person name="Nolan M."/>
            <person name="Ohm R."/>
            <person name="Pangilinan J."/>
            <person name="Park H.-J."/>
            <person name="Ramirez L."/>
            <person name="Alfaro M."/>
            <person name="Sun H."/>
            <person name="Tritt A."/>
            <person name="Yoshinaga Y."/>
            <person name="Zwiers L.-H."/>
            <person name="Turgeon B."/>
            <person name="Goodwin S."/>
            <person name="Spatafora J."/>
            <person name="Crous P."/>
            <person name="Grigoriev I."/>
        </authorList>
    </citation>
    <scope>NUCLEOTIDE SEQUENCE</scope>
    <source>
        <strain evidence="3">Tuck. ex Michener</strain>
    </source>
</reference>
<evidence type="ECO:0000256" key="1">
    <source>
        <dbReference type="ARBA" id="ARBA00022801"/>
    </source>
</evidence>
<accession>A0A6A6H5L4</accession>